<dbReference type="NCBIfam" id="TIGR02595">
    <property type="entry name" value="PEP_CTERM"/>
    <property type="match status" value="1"/>
</dbReference>
<dbReference type="EMBL" id="JACHLR010000033">
    <property type="protein sequence ID" value="MBB4860826.1"/>
    <property type="molecule type" value="Genomic_DNA"/>
</dbReference>
<comment type="caution">
    <text evidence="4">The sequence shown here is derived from an EMBL/GenBank/DDBJ whole genome shotgun (WGS) entry which is preliminary data.</text>
</comment>
<dbReference type="NCBIfam" id="NF035944">
    <property type="entry name" value="PEPxxWA-CTERM"/>
    <property type="match status" value="1"/>
</dbReference>
<feature type="chain" id="PRO_5031450728" description="Ice-binding protein C-terminal domain-containing protein" evidence="2">
    <location>
        <begin position="24"/>
        <end position="193"/>
    </location>
</feature>
<evidence type="ECO:0000313" key="5">
    <source>
        <dbReference type="Proteomes" id="UP000555448"/>
    </source>
</evidence>
<name>A0A7W7NXW9_9SPHN</name>
<feature type="domain" description="Ice-binding protein C-terminal" evidence="3">
    <location>
        <begin position="159"/>
        <end position="182"/>
    </location>
</feature>
<keyword evidence="1" id="KW-1133">Transmembrane helix</keyword>
<dbReference type="Proteomes" id="UP000555448">
    <property type="component" value="Unassembled WGS sequence"/>
</dbReference>
<reference evidence="4 5" key="1">
    <citation type="submission" date="2020-08" db="EMBL/GenBank/DDBJ databases">
        <title>Functional genomics of gut bacteria from endangered species of beetles.</title>
        <authorList>
            <person name="Carlos-Shanley C."/>
        </authorList>
    </citation>
    <scope>NUCLEOTIDE SEQUENCE [LARGE SCALE GENOMIC DNA]</scope>
    <source>
        <strain evidence="4 5">S00245</strain>
    </source>
</reference>
<proteinExistence type="predicted"/>
<sequence length="193" mass="19546">MKNFVLSGLAAVAVCAFAPAASAATFDIDDGSGKFVTEFAEADGSYINASFKNTVTNAFSDTFTFELPVNGLGSGSLSATFLNAATLIITSVVVQSGGTSTTFLPGTGDNDIRTTATGLSLNTTGVPLFGGPNNSITVNGTAGSTPITYTGNITFEASAVPEASTWALMILGIGAVGFAARRSRKTTVRVAYA</sequence>
<protein>
    <recommendedName>
        <fullName evidence="3">Ice-binding protein C-terminal domain-containing protein</fullName>
    </recommendedName>
</protein>
<keyword evidence="2" id="KW-0732">Signal</keyword>
<organism evidence="4 5">
    <name type="scientific">Novosphingobium chloroacetimidivorans</name>
    <dbReference type="NCBI Taxonomy" id="1428314"/>
    <lineage>
        <taxon>Bacteria</taxon>
        <taxon>Pseudomonadati</taxon>
        <taxon>Pseudomonadota</taxon>
        <taxon>Alphaproteobacteria</taxon>
        <taxon>Sphingomonadales</taxon>
        <taxon>Sphingomonadaceae</taxon>
        <taxon>Novosphingobium</taxon>
    </lineage>
</organism>
<accession>A0A7W7NXW9</accession>
<dbReference type="InterPro" id="IPR013424">
    <property type="entry name" value="Ice-binding_C"/>
</dbReference>
<keyword evidence="1" id="KW-0472">Membrane</keyword>
<feature type="transmembrane region" description="Helical" evidence="1">
    <location>
        <begin position="163"/>
        <end position="180"/>
    </location>
</feature>
<dbReference type="NCBIfam" id="NF038126">
    <property type="entry name" value="PEP_CTERM_FxDxF"/>
    <property type="match status" value="1"/>
</dbReference>
<evidence type="ECO:0000256" key="2">
    <source>
        <dbReference type="SAM" id="SignalP"/>
    </source>
</evidence>
<feature type="signal peptide" evidence="2">
    <location>
        <begin position="1"/>
        <end position="23"/>
    </location>
</feature>
<dbReference type="AlphaFoldDB" id="A0A7W7NXW9"/>
<dbReference type="RefSeq" id="WP_184250279.1">
    <property type="nucleotide sequence ID" value="NZ_JACHLR010000033.1"/>
</dbReference>
<evidence type="ECO:0000259" key="3">
    <source>
        <dbReference type="Pfam" id="PF07589"/>
    </source>
</evidence>
<evidence type="ECO:0000313" key="4">
    <source>
        <dbReference type="EMBL" id="MBB4860826.1"/>
    </source>
</evidence>
<evidence type="ECO:0000256" key="1">
    <source>
        <dbReference type="SAM" id="Phobius"/>
    </source>
</evidence>
<dbReference type="Pfam" id="PF07589">
    <property type="entry name" value="PEP-CTERM"/>
    <property type="match status" value="1"/>
</dbReference>
<keyword evidence="5" id="KW-1185">Reference proteome</keyword>
<gene>
    <name evidence="4" type="ORF">HNO88_004171</name>
</gene>
<keyword evidence="1" id="KW-0812">Transmembrane</keyword>